<sequence>MRIVFRMYHAATKVGRLYRNARFISWIFPVDILESFQLVEVKVDKTPILL</sequence>
<evidence type="ECO:0000313" key="1">
    <source>
        <dbReference type="EMBL" id="CEG47977.1"/>
    </source>
</evidence>
<organism evidence="1 2">
    <name type="scientific">Plasmopara halstedii</name>
    <name type="common">Downy mildew of sunflower</name>
    <dbReference type="NCBI Taxonomy" id="4781"/>
    <lineage>
        <taxon>Eukaryota</taxon>
        <taxon>Sar</taxon>
        <taxon>Stramenopiles</taxon>
        <taxon>Oomycota</taxon>
        <taxon>Peronosporomycetes</taxon>
        <taxon>Peronosporales</taxon>
        <taxon>Peronosporaceae</taxon>
        <taxon>Plasmopara</taxon>
    </lineage>
</organism>
<dbReference type="Proteomes" id="UP000054928">
    <property type="component" value="Unassembled WGS sequence"/>
</dbReference>
<dbReference type="AlphaFoldDB" id="A0A0P1B1B3"/>
<accession>A0A0P1B1B3</accession>
<dbReference type="RefSeq" id="XP_024584346.1">
    <property type="nucleotide sequence ID" value="XM_024719005.1"/>
</dbReference>
<protein>
    <submittedName>
        <fullName evidence="1">Uncharacterized protein</fullName>
    </submittedName>
</protein>
<reference evidence="2" key="1">
    <citation type="submission" date="2014-09" db="EMBL/GenBank/DDBJ databases">
        <authorList>
            <person name="Sharma Rahul"/>
            <person name="Thines Marco"/>
        </authorList>
    </citation>
    <scope>NUCLEOTIDE SEQUENCE [LARGE SCALE GENOMIC DNA]</scope>
</reference>
<proteinExistence type="predicted"/>
<dbReference type="EMBL" id="CCYD01002887">
    <property type="protein sequence ID" value="CEG47977.1"/>
    <property type="molecule type" value="Genomic_DNA"/>
</dbReference>
<name>A0A0P1B1B3_PLAHL</name>
<evidence type="ECO:0000313" key="2">
    <source>
        <dbReference type="Proteomes" id="UP000054928"/>
    </source>
</evidence>
<dbReference type="GeneID" id="36400515"/>
<keyword evidence="2" id="KW-1185">Reference proteome</keyword>